<dbReference type="RefSeq" id="WP_219069114.1">
    <property type="nucleotide sequence ID" value="NZ_CAJUXY010000050.1"/>
</dbReference>
<keyword evidence="4" id="KW-1185">Reference proteome</keyword>
<evidence type="ECO:0000259" key="2">
    <source>
        <dbReference type="PROSITE" id="PS51736"/>
    </source>
</evidence>
<proteinExistence type="predicted"/>
<dbReference type="InterPro" id="IPR041718">
    <property type="entry name" value="IS607_transposase-like"/>
</dbReference>
<dbReference type="EMBL" id="CP097320">
    <property type="protein sequence ID" value="UQX11269.1"/>
    <property type="molecule type" value="Genomic_DNA"/>
</dbReference>
<evidence type="ECO:0000256" key="1">
    <source>
        <dbReference type="PROSITE-ProRule" id="PRU10137"/>
    </source>
</evidence>
<dbReference type="PROSITE" id="PS00397">
    <property type="entry name" value="RECOMBINASES_1"/>
    <property type="match status" value="1"/>
</dbReference>
<feature type="domain" description="Resolvase/invertase-type recombinase catalytic" evidence="2">
    <location>
        <begin position="52"/>
        <end position="189"/>
    </location>
</feature>
<dbReference type="InterPro" id="IPR006118">
    <property type="entry name" value="Recombinase_CS"/>
</dbReference>
<dbReference type="PROSITE" id="PS51736">
    <property type="entry name" value="RECOMBINASES_3"/>
    <property type="match status" value="1"/>
</dbReference>
<dbReference type="PANTHER" id="PTHR36172:SF1">
    <property type="entry name" value="RESOLVASE-RELATED"/>
    <property type="match status" value="1"/>
</dbReference>
<dbReference type="InterPro" id="IPR048046">
    <property type="entry name" value="Transpos_IS607"/>
</dbReference>
<accession>A0ABY4QL07</accession>
<evidence type="ECO:0000313" key="4">
    <source>
        <dbReference type="Proteomes" id="UP001056610"/>
    </source>
</evidence>
<dbReference type="CDD" id="cd03769">
    <property type="entry name" value="SR_IS607_transposase_like"/>
    <property type="match status" value="1"/>
</dbReference>
<evidence type="ECO:0000313" key="3">
    <source>
        <dbReference type="EMBL" id="UQX11269.1"/>
    </source>
</evidence>
<gene>
    <name evidence="3" type="ORF">M5I08_01625</name>
</gene>
<protein>
    <submittedName>
        <fullName evidence="3">IS607 family transposase</fullName>
    </submittedName>
</protein>
<dbReference type="Pfam" id="PF00239">
    <property type="entry name" value="Resolvase"/>
    <property type="match status" value="1"/>
</dbReference>
<dbReference type="SMART" id="SM00857">
    <property type="entry name" value="Resolvase"/>
    <property type="match status" value="1"/>
</dbReference>
<dbReference type="InterPro" id="IPR006119">
    <property type="entry name" value="Resolv_N"/>
</dbReference>
<name>A0ABY4QL07_9MYCO</name>
<sequence length="189" mass="20826">MNLTEWAQSQGVHPQTAYRWFRDGTLPVPAVRVNSRSVLVAPDRLPGAAVAAFGLYARVSSHDQKSDLDRQVTRLSRWAAQAGGRVVRVEAEVGSGMNGSRSKVRRPLADRRVTAVVVEHRDRLGRMNTELVEAALSAHGRRLLVLDSGEVTDDLVRDMVEVQTSFCARLCGRRSARNSGAQGRWLRAA</sequence>
<dbReference type="NCBIfam" id="NF033518">
    <property type="entry name" value="transpos_IS607"/>
    <property type="match status" value="1"/>
</dbReference>
<reference evidence="3" key="1">
    <citation type="submission" date="2022-05" db="EMBL/GenBank/DDBJ databases">
        <title>A methanotrophic Mycobacterium dominates a cave microbial ecosystem.</title>
        <authorList>
            <person name="Van Spanning R.J.M."/>
            <person name="Guan Q."/>
            <person name="Melkonian C."/>
            <person name="Gallant J."/>
            <person name="Polerecky L."/>
            <person name="Flot J.-F."/>
            <person name="Brandt B.W."/>
            <person name="Braster M."/>
            <person name="Iturbe Espinoza P."/>
            <person name="Aerts J."/>
            <person name="Meima-Franke M."/>
            <person name="Piersma S.R."/>
            <person name="Bunduc C."/>
            <person name="Ummels R."/>
            <person name="Pain A."/>
            <person name="Fleming E.J."/>
            <person name="van der Wel N."/>
            <person name="Gherman V.D."/>
            <person name="Sarbu S.M."/>
            <person name="Bodelier P.L.E."/>
            <person name="Bitter W."/>
        </authorList>
    </citation>
    <scope>NUCLEOTIDE SEQUENCE</scope>
    <source>
        <strain evidence="3">Sulfur Cave</strain>
    </source>
</reference>
<dbReference type="InterPro" id="IPR051491">
    <property type="entry name" value="Recombinase/Transposase-rel"/>
</dbReference>
<dbReference type="PANTHER" id="PTHR36172">
    <property type="match status" value="1"/>
</dbReference>
<feature type="active site" description="O-(5'-phospho-DNA)-serine intermediate" evidence="1">
    <location>
        <position position="60"/>
    </location>
</feature>
<dbReference type="Proteomes" id="UP001056610">
    <property type="component" value="Chromosome"/>
</dbReference>
<organism evidence="3 4">
    <name type="scientific">Candidatus Mycobacterium methanotrophicum</name>
    <dbReference type="NCBI Taxonomy" id="2943498"/>
    <lineage>
        <taxon>Bacteria</taxon>
        <taxon>Bacillati</taxon>
        <taxon>Actinomycetota</taxon>
        <taxon>Actinomycetes</taxon>
        <taxon>Mycobacteriales</taxon>
        <taxon>Mycobacteriaceae</taxon>
        <taxon>Mycobacterium</taxon>
    </lineage>
</organism>